<evidence type="ECO:0000313" key="8">
    <source>
        <dbReference type="Proteomes" id="UP001491310"/>
    </source>
</evidence>
<dbReference type="InterPro" id="IPR006076">
    <property type="entry name" value="FAD-dep_OxRdtase"/>
</dbReference>
<keyword evidence="8" id="KW-1185">Reference proteome</keyword>
<keyword evidence="3" id="KW-0285">Flavoprotein</keyword>
<evidence type="ECO:0000256" key="3">
    <source>
        <dbReference type="ARBA" id="ARBA00022630"/>
    </source>
</evidence>
<evidence type="ECO:0000256" key="1">
    <source>
        <dbReference type="ARBA" id="ARBA00001974"/>
    </source>
</evidence>
<evidence type="ECO:0000256" key="5">
    <source>
        <dbReference type="ARBA" id="ARBA00023002"/>
    </source>
</evidence>
<dbReference type="Gene3D" id="3.30.9.10">
    <property type="entry name" value="D-Amino Acid Oxidase, subunit A, domain 2"/>
    <property type="match status" value="1"/>
</dbReference>
<reference evidence="7 8" key="1">
    <citation type="journal article" date="2024" name="Nat. Commun.">
        <title>Phylogenomics reveals the evolutionary origins of lichenization in chlorophyte algae.</title>
        <authorList>
            <person name="Puginier C."/>
            <person name="Libourel C."/>
            <person name="Otte J."/>
            <person name="Skaloud P."/>
            <person name="Haon M."/>
            <person name="Grisel S."/>
            <person name="Petersen M."/>
            <person name="Berrin J.G."/>
            <person name="Delaux P.M."/>
            <person name="Dal Grande F."/>
            <person name="Keller J."/>
        </authorList>
    </citation>
    <scope>NUCLEOTIDE SEQUENCE [LARGE SCALE GENOMIC DNA]</scope>
    <source>
        <strain evidence="7 8">SAG 216-7</strain>
    </source>
</reference>
<evidence type="ECO:0000313" key="7">
    <source>
        <dbReference type="EMBL" id="KAK9909497.1"/>
    </source>
</evidence>
<dbReference type="SUPFAM" id="SSF51971">
    <property type="entry name" value="Nucleotide-binding domain"/>
    <property type="match status" value="1"/>
</dbReference>
<gene>
    <name evidence="7" type="ORF">WJX75_003188</name>
</gene>
<dbReference type="InterPro" id="IPR023209">
    <property type="entry name" value="DAO"/>
</dbReference>
<dbReference type="Proteomes" id="UP001491310">
    <property type="component" value="Unassembled WGS sequence"/>
</dbReference>
<keyword evidence="5" id="KW-0560">Oxidoreductase</keyword>
<accession>A0ABR2YRG3</accession>
<dbReference type="EMBL" id="JALJOT010000006">
    <property type="protein sequence ID" value="KAK9909497.1"/>
    <property type="molecule type" value="Genomic_DNA"/>
</dbReference>
<evidence type="ECO:0000259" key="6">
    <source>
        <dbReference type="Pfam" id="PF01266"/>
    </source>
</evidence>
<dbReference type="InterPro" id="IPR006181">
    <property type="entry name" value="D-amino_acid_oxidase_CS"/>
</dbReference>
<comment type="cofactor">
    <cofactor evidence="1">
        <name>FAD</name>
        <dbReference type="ChEBI" id="CHEBI:57692"/>
    </cofactor>
</comment>
<organism evidence="7 8">
    <name type="scientific">Coccomyxa subellipsoidea</name>
    <dbReference type="NCBI Taxonomy" id="248742"/>
    <lineage>
        <taxon>Eukaryota</taxon>
        <taxon>Viridiplantae</taxon>
        <taxon>Chlorophyta</taxon>
        <taxon>core chlorophytes</taxon>
        <taxon>Trebouxiophyceae</taxon>
        <taxon>Trebouxiophyceae incertae sedis</taxon>
        <taxon>Coccomyxaceae</taxon>
        <taxon>Coccomyxa</taxon>
    </lineage>
</organism>
<dbReference type="SUPFAM" id="SSF54373">
    <property type="entry name" value="FAD-linked reductases, C-terminal domain"/>
    <property type="match status" value="1"/>
</dbReference>
<dbReference type="PANTHER" id="PTHR11530:SF11">
    <property type="entry name" value="D-ASPARTATE OXIDASE"/>
    <property type="match status" value="1"/>
</dbReference>
<dbReference type="PROSITE" id="PS00677">
    <property type="entry name" value="DAO"/>
    <property type="match status" value="1"/>
</dbReference>
<dbReference type="Pfam" id="PF01266">
    <property type="entry name" value="DAO"/>
    <property type="match status" value="1"/>
</dbReference>
<comment type="similarity">
    <text evidence="2">Belongs to the DAMOX/DASOX family.</text>
</comment>
<dbReference type="PIRSF" id="PIRSF000189">
    <property type="entry name" value="D-aa_oxidase"/>
    <property type="match status" value="1"/>
</dbReference>
<dbReference type="Gene3D" id="3.40.50.720">
    <property type="entry name" value="NAD(P)-binding Rossmann-like Domain"/>
    <property type="match status" value="1"/>
</dbReference>
<proteinExistence type="inferred from homology"/>
<feature type="domain" description="FAD dependent oxidoreductase" evidence="6">
    <location>
        <begin position="1"/>
        <end position="310"/>
    </location>
</feature>
<comment type="caution">
    <text evidence="7">The sequence shown here is derived from an EMBL/GenBank/DDBJ whole genome shotgun (WGS) entry which is preliminary data.</text>
</comment>
<sequence>MGLSAALQLRQVLPQVNVTIIADRFGAETTSDGAAGLWEPYKLDETPADKINVWGQETYEYLQDLYFSEHASGAGVTKVAAYQLWSEPHEDPSWKEVVPHFRHLPAKELNPFEAAGGCHYALGWCFTTIICEQRLYLPWLLDRVLRSGVTLQHRSVESIQELRSFDLVVNCTGIGAVRLFGDTEMYPVRGHVIRVRAPWIKSNYFMDESNYIIPQTDTVVLGGTAQRGDTDLTPREEDRQHIWQGCLRMMPSLAQAKPEREWVGLRPGRKSVRLEYEEIELEGGDVLRVVHNYGHGGGGVTLSWGCAREAVLLVEEALAR</sequence>
<dbReference type="PANTHER" id="PTHR11530">
    <property type="entry name" value="D-AMINO ACID OXIDASE"/>
    <property type="match status" value="1"/>
</dbReference>
<evidence type="ECO:0000256" key="4">
    <source>
        <dbReference type="ARBA" id="ARBA00022827"/>
    </source>
</evidence>
<keyword evidence="4" id="KW-0274">FAD</keyword>
<protein>
    <recommendedName>
        <fullName evidence="6">FAD dependent oxidoreductase domain-containing protein</fullName>
    </recommendedName>
</protein>
<name>A0ABR2YRG3_9CHLO</name>
<evidence type="ECO:0000256" key="2">
    <source>
        <dbReference type="ARBA" id="ARBA00006730"/>
    </source>
</evidence>